<evidence type="ECO:0000313" key="6">
    <source>
        <dbReference type="EMBL" id="CAD9685457.1"/>
    </source>
</evidence>
<organism evidence="6">
    <name type="scientific">Mucochytrium quahogii</name>
    <dbReference type="NCBI Taxonomy" id="96639"/>
    <lineage>
        <taxon>Eukaryota</taxon>
        <taxon>Sar</taxon>
        <taxon>Stramenopiles</taxon>
        <taxon>Bigyra</taxon>
        <taxon>Labyrinthulomycetes</taxon>
        <taxon>Thraustochytrida</taxon>
        <taxon>Thraustochytriidae</taxon>
        <taxon>Mucochytrium</taxon>
    </lineage>
</organism>
<reference evidence="6" key="1">
    <citation type="submission" date="2021-01" db="EMBL/GenBank/DDBJ databases">
        <authorList>
            <person name="Corre E."/>
            <person name="Pelletier E."/>
            <person name="Niang G."/>
            <person name="Scheremetjew M."/>
            <person name="Finn R."/>
            <person name="Kale V."/>
            <person name="Holt S."/>
            <person name="Cochrane G."/>
            <person name="Meng A."/>
            <person name="Brown T."/>
            <person name="Cohen L."/>
        </authorList>
    </citation>
    <scope>NUCLEOTIDE SEQUENCE</scope>
    <source>
        <strain evidence="6">NY070348D</strain>
    </source>
</reference>
<dbReference type="SUPFAM" id="SSF52402">
    <property type="entry name" value="Adenine nucleotide alpha hydrolases-like"/>
    <property type="match status" value="1"/>
</dbReference>
<dbReference type="EMBL" id="HBHK01014031">
    <property type="protein sequence ID" value="CAD9685457.1"/>
    <property type="molecule type" value="Transcribed_RNA"/>
</dbReference>
<dbReference type="GO" id="GO:0004604">
    <property type="term" value="F:phosphoadenylyl-sulfate reductase (thioredoxin) activity"/>
    <property type="evidence" value="ECO:0007669"/>
    <property type="project" value="InterPro"/>
</dbReference>
<comment type="similarity">
    <text evidence="1">Belongs to the PAPS reductase family. CysH subfamily.</text>
</comment>
<accession>A0A7S2S0H9</accession>
<dbReference type="NCBIfam" id="NF002537">
    <property type="entry name" value="PRK02090.1"/>
    <property type="match status" value="1"/>
</dbReference>
<evidence type="ECO:0000256" key="2">
    <source>
        <dbReference type="ARBA" id="ARBA00023002"/>
    </source>
</evidence>
<sequence>MSMFSTQVRMDKIWQWPQKFLRRKNALGLDNMVQIMPRRLSMLTLEKEKLKNDVTSCSVKVQGFHNLASVQKSVQAVATSGYPGSDLARMNDELYPIEDSPLEILQWAMEEFDGRLAMSSSFGIQSVVLLHMATQVKPDIDVVWVDTGYLPEETYRYADLLVETLGLNLTITSNEEWTPARMEALHGKLWEHEETESHSLYGHIRKVQPLMKTLDSLPVNPLALLSGLRAAQTTARSNMKPVGIQQNRYKVLPMLKMTDDDVLEYMDKNDLPQHPLQAKGYVTVGDWHSSRPAEEGEDPRNSRFGGKFQECGLHVDNHEPASENNSEPVHALLPASLAATGIKALGLTTAHKDTDTAVIMVKKLTEDGEYCRKCKDVAEKIEQDNLTDWIGHIAVANVLDAKSEGSILAKHFEIATAPFFLVRDLETERAKGEWKIVRSYLQLRKLLEKNADRKLLLEEEGKEVLLAKDTKLKHLEQEINELSTVANQLQIELHDKLAALKNAQESADARKQELGV</sequence>
<dbReference type="GO" id="GO:0019379">
    <property type="term" value="P:sulfate assimilation, phosphoadenylyl sulfate reduction by phosphoadenylyl-sulfate reductase (thioredoxin)"/>
    <property type="evidence" value="ECO:0007669"/>
    <property type="project" value="InterPro"/>
</dbReference>
<dbReference type="GO" id="GO:0005737">
    <property type="term" value="C:cytoplasm"/>
    <property type="evidence" value="ECO:0007669"/>
    <property type="project" value="TreeGrafter"/>
</dbReference>
<keyword evidence="2" id="KW-0560">Oxidoreductase</keyword>
<keyword evidence="4" id="KW-0175">Coiled coil</keyword>
<evidence type="ECO:0000256" key="4">
    <source>
        <dbReference type="SAM" id="Coils"/>
    </source>
</evidence>
<evidence type="ECO:0000259" key="5">
    <source>
        <dbReference type="Pfam" id="PF01507"/>
    </source>
</evidence>
<dbReference type="PANTHER" id="PTHR46509">
    <property type="entry name" value="PHOSPHOADENOSINE PHOSPHOSULFATE REDUCTASE"/>
    <property type="match status" value="1"/>
</dbReference>
<proteinExistence type="inferred from homology"/>
<feature type="coiled-coil region" evidence="4">
    <location>
        <begin position="472"/>
        <end position="506"/>
    </location>
</feature>
<dbReference type="Pfam" id="PF01507">
    <property type="entry name" value="PAPS_reduct"/>
    <property type="match status" value="1"/>
</dbReference>
<evidence type="ECO:0000256" key="1">
    <source>
        <dbReference type="ARBA" id="ARBA00009732"/>
    </source>
</evidence>
<dbReference type="InterPro" id="IPR004511">
    <property type="entry name" value="PAPS/APS_Rdtase"/>
</dbReference>
<name>A0A7S2S0H9_9STRA</name>
<dbReference type="HAMAP" id="MF_00063">
    <property type="entry name" value="CysH"/>
    <property type="match status" value="1"/>
</dbReference>
<gene>
    <name evidence="6" type="ORF">QSP1433_LOCUS8810</name>
</gene>
<dbReference type="InterPro" id="IPR002500">
    <property type="entry name" value="PAPS_reduct_dom"/>
</dbReference>
<evidence type="ECO:0000256" key="3">
    <source>
        <dbReference type="ARBA" id="ARBA00024327"/>
    </source>
</evidence>
<dbReference type="AlphaFoldDB" id="A0A7S2S0H9"/>
<dbReference type="CDD" id="cd23945">
    <property type="entry name" value="PAPS_reductase"/>
    <property type="match status" value="1"/>
</dbReference>
<dbReference type="PANTHER" id="PTHR46509:SF1">
    <property type="entry name" value="PHOSPHOADENOSINE PHOSPHOSULFATE REDUCTASE"/>
    <property type="match status" value="1"/>
</dbReference>
<dbReference type="NCBIfam" id="TIGR00434">
    <property type="entry name" value="cysH"/>
    <property type="match status" value="1"/>
</dbReference>
<dbReference type="Gene3D" id="3.40.50.620">
    <property type="entry name" value="HUPs"/>
    <property type="match status" value="1"/>
</dbReference>
<feature type="domain" description="Phosphoadenosine phosphosulphate reductase" evidence="5">
    <location>
        <begin position="116"/>
        <end position="292"/>
    </location>
</feature>
<comment type="pathway">
    <text evidence="3">Sulfur metabolism; hydrogen sulfide biosynthesis; sulfite from sulfate.</text>
</comment>
<protein>
    <recommendedName>
        <fullName evidence="5">Phosphoadenosine phosphosulphate reductase domain-containing protein</fullName>
    </recommendedName>
</protein>
<dbReference type="InterPro" id="IPR014729">
    <property type="entry name" value="Rossmann-like_a/b/a_fold"/>
</dbReference>